<evidence type="ECO:0000256" key="7">
    <source>
        <dbReference type="ARBA" id="ARBA00023251"/>
    </source>
</evidence>
<dbReference type="GO" id="GO:0005886">
    <property type="term" value="C:plasma membrane"/>
    <property type="evidence" value="ECO:0007669"/>
    <property type="project" value="UniProtKB-SubCell"/>
</dbReference>
<proteinExistence type="predicted"/>
<dbReference type="AlphaFoldDB" id="A0A1H6A1K9"/>
<name>A0A1H6A1K9_9ACTN</name>
<accession>A0A1H6A1K9</accession>
<dbReference type="Gene3D" id="1.20.1720.10">
    <property type="entry name" value="Multidrug resistance protein D"/>
    <property type="match status" value="1"/>
</dbReference>
<feature type="transmembrane region" description="Helical" evidence="8">
    <location>
        <begin position="145"/>
        <end position="167"/>
    </location>
</feature>
<evidence type="ECO:0000256" key="6">
    <source>
        <dbReference type="ARBA" id="ARBA00023136"/>
    </source>
</evidence>
<keyword evidence="6 8" id="KW-0472">Membrane</keyword>
<feature type="transmembrane region" description="Helical" evidence="8">
    <location>
        <begin position="375"/>
        <end position="393"/>
    </location>
</feature>
<dbReference type="CDD" id="cd17321">
    <property type="entry name" value="MFS_MMR_MDR_like"/>
    <property type="match status" value="1"/>
</dbReference>
<dbReference type="InterPro" id="IPR011701">
    <property type="entry name" value="MFS"/>
</dbReference>
<evidence type="ECO:0000256" key="1">
    <source>
        <dbReference type="ARBA" id="ARBA00004651"/>
    </source>
</evidence>
<gene>
    <name evidence="10" type="ORF">SAMN05216223_10595</name>
</gene>
<evidence type="ECO:0000256" key="8">
    <source>
        <dbReference type="SAM" id="Phobius"/>
    </source>
</evidence>
<evidence type="ECO:0000313" key="11">
    <source>
        <dbReference type="Proteomes" id="UP000236754"/>
    </source>
</evidence>
<evidence type="ECO:0000256" key="2">
    <source>
        <dbReference type="ARBA" id="ARBA00022448"/>
    </source>
</evidence>
<evidence type="ECO:0000313" key="10">
    <source>
        <dbReference type="EMBL" id="SEG42290.1"/>
    </source>
</evidence>
<dbReference type="PANTHER" id="PTHR42718">
    <property type="entry name" value="MAJOR FACILITATOR SUPERFAMILY MULTIDRUG TRANSPORTER MFSC"/>
    <property type="match status" value="1"/>
</dbReference>
<feature type="transmembrane region" description="Helical" evidence="8">
    <location>
        <begin position="206"/>
        <end position="228"/>
    </location>
</feature>
<keyword evidence="3" id="KW-1003">Cell membrane</keyword>
<feature type="transmembrane region" description="Helical" evidence="8">
    <location>
        <begin position="179"/>
        <end position="200"/>
    </location>
</feature>
<keyword evidence="2" id="KW-0813">Transport</keyword>
<feature type="transmembrane region" description="Helical" evidence="8">
    <location>
        <begin position="240"/>
        <end position="259"/>
    </location>
</feature>
<organism evidence="10 11">
    <name type="scientific">Actinacidiphila yanglinensis</name>
    <dbReference type="NCBI Taxonomy" id="310779"/>
    <lineage>
        <taxon>Bacteria</taxon>
        <taxon>Bacillati</taxon>
        <taxon>Actinomycetota</taxon>
        <taxon>Actinomycetes</taxon>
        <taxon>Kitasatosporales</taxon>
        <taxon>Streptomycetaceae</taxon>
        <taxon>Actinacidiphila</taxon>
    </lineage>
</organism>
<protein>
    <submittedName>
        <fullName evidence="10">Drug resistance transporter, EmrB/QacA subfamily</fullName>
    </submittedName>
</protein>
<comment type="subcellular location">
    <subcellularLocation>
        <location evidence="1">Cell membrane</location>
        <topology evidence="1">Multi-pass membrane protein</topology>
    </subcellularLocation>
</comment>
<evidence type="ECO:0000256" key="5">
    <source>
        <dbReference type="ARBA" id="ARBA00022989"/>
    </source>
</evidence>
<dbReference type="Gene3D" id="1.20.1250.20">
    <property type="entry name" value="MFS general substrate transporter like domains"/>
    <property type="match status" value="1"/>
</dbReference>
<evidence type="ECO:0000256" key="4">
    <source>
        <dbReference type="ARBA" id="ARBA00022692"/>
    </source>
</evidence>
<dbReference type="GO" id="GO:0046677">
    <property type="term" value="P:response to antibiotic"/>
    <property type="evidence" value="ECO:0007669"/>
    <property type="project" value="UniProtKB-KW"/>
</dbReference>
<feature type="transmembrane region" description="Helical" evidence="8">
    <location>
        <begin position="309"/>
        <end position="333"/>
    </location>
</feature>
<dbReference type="PANTHER" id="PTHR42718:SF46">
    <property type="entry name" value="BLR6921 PROTEIN"/>
    <property type="match status" value="1"/>
</dbReference>
<dbReference type="PRINTS" id="PR01036">
    <property type="entry name" value="TCRTETB"/>
</dbReference>
<dbReference type="InterPro" id="IPR020846">
    <property type="entry name" value="MFS_dom"/>
</dbReference>
<dbReference type="Proteomes" id="UP000236754">
    <property type="component" value="Unassembled WGS sequence"/>
</dbReference>
<feature type="domain" description="Major facilitator superfamily (MFS) profile" evidence="9">
    <location>
        <begin position="54"/>
        <end position="515"/>
    </location>
</feature>
<keyword evidence="11" id="KW-1185">Reference proteome</keyword>
<dbReference type="Pfam" id="PF07690">
    <property type="entry name" value="MFS_1"/>
    <property type="match status" value="1"/>
</dbReference>
<feature type="transmembrane region" description="Helical" evidence="8">
    <location>
        <begin position="121"/>
        <end position="139"/>
    </location>
</feature>
<evidence type="ECO:0000259" key="9">
    <source>
        <dbReference type="PROSITE" id="PS50850"/>
    </source>
</evidence>
<feature type="transmembrane region" description="Helical" evidence="8">
    <location>
        <begin position="92"/>
        <end position="109"/>
    </location>
</feature>
<sequence length="538" mass="55477">MSHSAPPYPSYGRSYPFDRAVRQGKEKNVAVHSAATATTGEAGGVRGDPRRWMVLGVICVAQLMVVLDTTVMNLALPSAQRDLGFSNADRQWIVTAYLLAFGSLLLFCGRLVDIIGRKETFLTGLVGFAAASAVGGASVNFEMLAASRACQGIFGALLAPATLALLTTTFTDPAERGKAFGAFSTIAAAGGGLGLIIGGALTSTLSWRWCMYVNLVFAGLAVVGGALLMSRPPKRPAARLDLPGVVTVSAGMFCLVYGFSNASSHRWGTPSTWGFLIAGAVLLIVFAVRQGRAAQPLLPPRIVLDRNRGGAYLTMLLVGAAMYGIFLFVIYYMQGTLGYSALRSGVGLLPMVGTVAVAAAVGNIRLMPRVGPKPLVAVGMLLGAGGMSWLTRIHVDSGYASALLGPLMVAGVGMGLIFSSTLRTGTSGVAPHDAGIASASIQTGQQVGGAIGLALLNSLATNATTHYVAHHAQGRPTPALIHLATIHGYTTVFWWCAGVFAGGAVLCGALLRRGPIPVPAEPVDAAGSPAEPVGTARS</sequence>
<feature type="transmembrane region" description="Helical" evidence="8">
    <location>
        <begin position="399"/>
        <end position="418"/>
    </location>
</feature>
<evidence type="ECO:0000256" key="3">
    <source>
        <dbReference type="ARBA" id="ARBA00022475"/>
    </source>
</evidence>
<dbReference type="SUPFAM" id="SSF103473">
    <property type="entry name" value="MFS general substrate transporter"/>
    <property type="match status" value="1"/>
</dbReference>
<reference evidence="10 11" key="1">
    <citation type="submission" date="2016-10" db="EMBL/GenBank/DDBJ databases">
        <authorList>
            <person name="de Groot N.N."/>
        </authorList>
    </citation>
    <scope>NUCLEOTIDE SEQUENCE [LARGE SCALE GENOMIC DNA]</scope>
    <source>
        <strain evidence="10 11">CGMCC 4.2023</strain>
    </source>
</reference>
<feature type="transmembrane region" description="Helical" evidence="8">
    <location>
        <begin position="345"/>
        <end position="363"/>
    </location>
</feature>
<dbReference type="EMBL" id="FNVU01000005">
    <property type="protein sequence ID" value="SEG42290.1"/>
    <property type="molecule type" value="Genomic_DNA"/>
</dbReference>
<keyword evidence="5 8" id="KW-1133">Transmembrane helix</keyword>
<feature type="transmembrane region" description="Helical" evidence="8">
    <location>
        <begin position="52"/>
        <end position="72"/>
    </location>
</feature>
<dbReference type="GO" id="GO:0022857">
    <property type="term" value="F:transmembrane transporter activity"/>
    <property type="evidence" value="ECO:0007669"/>
    <property type="project" value="InterPro"/>
</dbReference>
<dbReference type="InterPro" id="IPR036259">
    <property type="entry name" value="MFS_trans_sf"/>
</dbReference>
<feature type="transmembrane region" description="Helical" evidence="8">
    <location>
        <begin position="492"/>
        <end position="511"/>
    </location>
</feature>
<keyword evidence="4 8" id="KW-0812">Transmembrane</keyword>
<keyword evidence="7" id="KW-0046">Antibiotic resistance</keyword>
<dbReference type="PROSITE" id="PS50850">
    <property type="entry name" value="MFS"/>
    <property type="match status" value="1"/>
</dbReference>
<feature type="transmembrane region" description="Helical" evidence="8">
    <location>
        <begin position="271"/>
        <end position="288"/>
    </location>
</feature>